<evidence type="ECO:0000313" key="2">
    <source>
        <dbReference type="Proteomes" id="UP000677913"/>
    </source>
</evidence>
<dbReference type="RefSeq" id="WP_211469269.1">
    <property type="nucleotide sequence ID" value="NZ_JAGSXH010000063.1"/>
</dbReference>
<keyword evidence="2" id="KW-1185">Reference proteome</keyword>
<dbReference type="EMBL" id="JAGSXH010000063">
    <property type="protein sequence ID" value="MBS2964908.1"/>
    <property type="molecule type" value="Genomic_DNA"/>
</dbReference>
<dbReference type="AlphaFoldDB" id="A0A8J7WP71"/>
<evidence type="ECO:0000313" key="1">
    <source>
        <dbReference type="EMBL" id="MBS2964908.1"/>
    </source>
</evidence>
<comment type="caution">
    <text evidence="1">The sequence shown here is derived from an EMBL/GenBank/DDBJ whole genome shotgun (WGS) entry which is preliminary data.</text>
</comment>
<dbReference type="InterPro" id="IPR054221">
    <property type="entry name" value="DUF6941"/>
</dbReference>
<sequence length="140" mass="14960">MINLARLQYALLAEFARVDAGGLLTVVGAGFDRVVVPTLPSQQSVGLALRLLVPEGQAESVATLLFRPPEGPHLRVESLLPTPPDAKPHLGLIGVPLAINLTVPLIAAGVYRWSIAIDGEEEHAITFEVEEQESPQQGRS</sequence>
<organism evidence="1 2">
    <name type="scientific">Actinocrinis puniceicyclus</name>
    <dbReference type="NCBI Taxonomy" id="977794"/>
    <lineage>
        <taxon>Bacteria</taxon>
        <taxon>Bacillati</taxon>
        <taxon>Actinomycetota</taxon>
        <taxon>Actinomycetes</taxon>
        <taxon>Catenulisporales</taxon>
        <taxon>Actinospicaceae</taxon>
        <taxon>Actinocrinis</taxon>
    </lineage>
</organism>
<name>A0A8J7WP71_9ACTN</name>
<proteinExistence type="predicted"/>
<accession>A0A8J7WP71</accession>
<reference evidence="1" key="1">
    <citation type="submission" date="2021-04" db="EMBL/GenBank/DDBJ databases">
        <title>Genome based classification of Actinospica acidithermotolerans sp. nov., an actinobacterium isolated from an Indonesian hot spring.</title>
        <authorList>
            <person name="Kusuma A.B."/>
            <person name="Putra K.E."/>
            <person name="Nafisah S."/>
            <person name="Loh J."/>
            <person name="Nouioui I."/>
            <person name="Goodfellow M."/>
        </authorList>
    </citation>
    <scope>NUCLEOTIDE SEQUENCE</scope>
    <source>
        <strain evidence="1">DSM 45618</strain>
    </source>
</reference>
<gene>
    <name evidence="1" type="ORF">KGA66_17765</name>
</gene>
<dbReference type="Proteomes" id="UP000677913">
    <property type="component" value="Unassembled WGS sequence"/>
</dbReference>
<protein>
    <submittedName>
        <fullName evidence="1">Uncharacterized protein</fullName>
    </submittedName>
</protein>
<dbReference type="Pfam" id="PF22091">
    <property type="entry name" value="DUF6941"/>
    <property type="match status" value="1"/>
</dbReference>